<dbReference type="InterPro" id="IPR042525">
    <property type="entry name" value="Rad52_Rad59_Rad22_sf"/>
</dbReference>
<dbReference type="PANTHER" id="PTHR12132:SF1">
    <property type="entry name" value="DNA REPAIR PROTEIN RAD52 HOMOLOG"/>
    <property type="match status" value="1"/>
</dbReference>
<dbReference type="GO" id="GO:0000730">
    <property type="term" value="P:DNA recombinase assembly"/>
    <property type="evidence" value="ECO:0007669"/>
    <property type="project" value="InterPro"/>
</dbReference>
<name>A0A8C9U246_SCLFO</name>
<organism evidence="8 9">
    <name type="scientific">Scleropages formosus</name>
    <name type="common">Asian bonytongue</name>
    <name type="synonym">Osteoglossum formosum</name>
    <dbReference type="NCBI Taxonomy" id="113540"/>
    <lineage>
        <taxon>Eukaryota</taxon>
        <taxon>Metazoa</taxon>
        <taxon>Chordata</taxon>
        <taxon>Craniata</taxon>
        <taxon>Vertebrata</taxon>
        <taxon>Euteleostomi</taxon>
        <taxon>Actinopterygii</taxon>
        <taxon>Neopterygii</taxon>
        <taxon>Teleostei</taxon>
        <taxon>Osteoglossocephala</taxon>
        <taxon>Osteoglossomorpha</taxon>
        <taxon>Osteoglossiformes</taxon>
        <taxon>Osteoglossidae</taxon>
        <taxon>Scleropages</taxon>
    </lineage>
</organism>
<dbReference type="AlphaFoldDB" id="A0A8C9U246"/>
<feature type="region of interest" description="Disordered" evidence="7">
    <location>
        <begin position="227"/>
        <end position="247"/>
    </location>
</feature>
<evidence type="ECO:0000256" key="7">
    <source>
        <dbReference type="SAM" id="MobiDB-lite"/>
    </source>
</evidence>
<dbReference type="GO" id="GO:0034599">
    <property type="term" value="P:cellular response to oxidative stress"/>
    <property type="evidence" value="ECO:0007669"/>
    <property type="project" value="UniProtKB-ARBA"/>
</dbReference>
<reference evidence="8 9" key="1">
    <citation type="submission" date="2019-04" db="EMBL/GenBank/DDBJ databases">
        <authorList>
            <consortium name="Wellcome Sanger Institute Data Sharing"/>
        </authorList>
    </citation>
    <scope>NUCLEOTIDE SEQUENCE [LARGE SCALE GENOMIC DNA]</scope>
</reference>
<reference evidence="8" key="2">
    <citation type="submission" date="2025-08" db="UniProtKB">
        <authorList>
            <consortium name="Ensembl"/>
        </authorList>
    </citation>
    <scope>IDENTIFICATION</scope>
</reference>
<dbReference type="InterPro" id="IPR041247">
    <property type="entry name" value="Rad52_fam"/>
</dbReference>
<keyword evidence="2" id="KW-0227">DNA damage</keyword>
<dbReference type="InterPro" id="IPR004585">
    <property type="entry name" value="DNA_recomb/repair_Rad52"/>
</dbReference>
<gene>
    <name evidence="8" type="primary">RAD52</name>
    <name evidence="8" type="synonym">rad52</name>
</gene>
<dbReference type="Pfam" id="PF04098">
    <property type="entry name" value="Rad52_Rad22"/>
    <property type="match status" value="1"/>
</dbReference>
<feature type="region of interest" description="Disordered" evidence="7">
    <location>
        <begin position="323"/>
        <end position="381"/>
    </location>
</feature>
<comment type="function">
    <text evidence="5">Involved in double-stranded break repair. Plays a central role in genetic recombination and DNA repair by promoting the annealing of complementary single-stranded DNA and by stimulation of the RAD51 recombinase.</text>
</comment>
<comment type="similarity">
    <text evidence="1">Belongs to the RAD52 family.</text>
</comment>
<sequence>LHYRRSRDARRRRSGRRTFQYSAEEYRAVQDALRRNLGPEYISTRAAGGGQKVCYIEGHKVISLANEMFGYNGWSHSISQQTVDFVDLINGKFYVGVSAFVKVQLKDGSYHEDVGYGISEGLKSKAMSLEKARKEAVTDGLKRALKCFGNALGNCILNKEYLVAINKIPKQPPPPLDVAQTKRSDSEPLVEKARYCSLAQDHECVGKAAIISVPLAHGVNGVTRTSLPNDGAQLENENVNNNTSRSEMSAVDVSGSLDASLNSKHLRKLKQQQLQQKFRQEMEARRRQEVQNDRHDPCETFPDDPELWNFTLEGADFLDAPAHKGTIPCPSTPTSHEMLTRSKTPQRTAPLWPPARAQGSHGAPQSPHRQGQYLKKRRLET</sequence>
<evidence type="ECO:0000256" key="1">
    <source>
        <dbReference type="ARBA" id="ARBA00006638"/>
    </source>
</evidence>
<dbReference type="FunFam" id="3.30.390.80:FF:000001">
    <property type="entry name" value="DNA repair protein RAD52 homolog"/>
    <property type="match status" value="1"/>
</dbReference>
<evidence type="ECO:0000256" key="3">
    <source>
        <dbReference type="ARBA" id="ARBA00023172"/>
    </source>
</evidence>
<dbReference type="SUPFAM" id="SSF54768">
    <property type="entry name" value="dsRNA-binding domain-like"/>
    <property type="match status" value="1"/>
</dbReference>
<feature type="compositionally biased region" description="Polar residues" evidence="7">
    <location>
        <begin position="235"/>
        <end position="247"/>
    </location>
</feature>
<evidence type="ECO:0000256" key="2">
    <source>
        <dbReference type="ARBA" id="ARBA00022763"/>
    </source>
</evidence>
<accession>A0A8C9U246</accession>
<dbReference type="Gene3D" id="3.30.390.80">
    <property type="entry name" value="DNA repair protein Rad52/59/22"/>
    <property type="match status" value="1"/>
</dbReference>
<reference evidence="8" key="3">
    <citation type="submission" date="2025-09" db="UniProtKB">
        <authorList>
            <consortium name="Ensembl"/>
        </authorList>
    </citation>
    <scope>IDENTIFICATION</scope>
</reference>
<dbReference type="OrthoDB" id="206565at2759"/>
<evidence type="ECO:0000256" key="4">
    <source>
        <dbReference type="ARBA" id="ARBA00023204"/>
    </source>
</evidence>
<evidence type="ECO:0000256" key="5">
    <source>
        <dbReference type="ARBA" id="ARBA00053354"/>
    </source>
</evidence>
<dbReference type="GO" id="GO:0006312">
    <property type="term" value="P:mitotic recombination"/>
    <property type="evidence" value="ECO:0007669"/>
    <property type="project" value="TreeGrafter"/>
</dbReference>
<keyword evidence="9" id="KW-1185">Reference proteome</keyword>
<proteinExistence type="inferred from homology"/>
<keyword evidence="3" id="KW-0233">DNA recombination</keyword>
<dbReference type="GeneTree" id="ENSGT00390000008766"/>
<protein>
    <recommendedName>
        <fullName evidence="6">DNA repair protein RAD52 homolog</fullName>
    </recommendedName>
</protein>
<evidence type="ECO:0000313" key="9">
    <source>
        <dbReference type="Proteomes" id="UP000694397"/>
    </source>
</evidence>
<feature type="compositionally biased region" description="Polar residues" evidence="7">
    <location>
        <begin position="332"/>
        <end position="347"/>
    </location>
</feature>
<evidence type="ECO:0000313" key="8">
    <source>
        <dbReference type="Ensembl" id="ENSSFOP00015055655.1"/>
    </source>
</evidence>
<dbReference type="Proteomes" id="UP000694397">
    <property type="component" value="Chromosome 21"/>
</dbReference>
<dbReference type="GO" id="GO:0010792">
    <property type="term" value="P:DNA double-strand break processing involved in repair via single-strand annealing"/>
    <property type="evidence" value="ECO:0007669"/>
    <property type="project" value="UniProtKB-ARBA"/>
</dbReference>
<evidence type="ECO:0000256" key="6">
    <source>
        <dbReference type="ARBA" id="ARBA00073403"/>
    </source>
</evidence>
<keyword evidence="4" id="KW-0234">DNA repair</keyword>
<dbReference type="GO" id="GO:0005634">
    <property type="term" value="C:nucleus"/>
    <property type="evidence" value="ECO:0007669"/>
    <property type="project" value="InterPro"/>
</dbReference>
<dbReference type="NCBIfam" id="TIGR00607">
    <property type="entry name" value="rad52"/>
    <property type="match status" value="1"/>
</dbReference>
<dbReference type="Ensembl" id="ENSSFOT00015051277.1">
    <property type="protein sequence ID" value="ENSSFOP00015055655.1"/>
    <property type="gene ID" value="ENSSFOG00015028897.1"/>
</dbReference>
<dbReference type="InterPro" id="IPR007232">
    <property type="entry name" value="Rad52_Rad59_Rad22"/>
</dbReference>
<dbReference type="PANTHER" id="PTHR12132">
    <property type="entry name" value="DNA REPAIR AND RECOMBINATION PROTEIN RAD52, RAD59"/>
    <property type="match status" value="1"/>
</dbReference>